<dbReference type="EMBL" id="BOON01000008">
    <property type="protein sequence ID" value="GII21513.1"/>
    <property type="molecule type" value="Genomic_DNA"/>
</dbReference>
<protein>
    <submittedName>
        <fullName evidence="1">Uncharacterized protein</fullName>
    </submittedName>
</protein>
<comment type="caution">
    <text evidence="1">The sequence shown here is derived from an EMBL/GenBank/DDBJ whole genome shotgun (WGS) entry which is preliminary data.</text>
</comment>
<dbReference type="Proteomes" id="UP000599074">
    <property type="component" value="Unassembled WGS sequence"/>
</dbReference>
<name>A0A8J3X235_9ACTN</name>
<sequence>MSGSPATGTGGWQPSGDGFKRVFHTVGGDADFFMTKDAVQVSSSTPRAGYTVNVTRYGVDSVMVSFFGNRKTSRIWVRWWNGPYGEVTESVD</sequence>
<accession>A0A8J3X235</accession>
<evidence type="ECO:0000313" key="2">
    <source>
        <dbReference type="Proteomes" id="UP000599074"/>
    </source>
</evidence>
<evidence type="ECO:0000313" key="1">
    <source>
        <dbReference type="EMBL" id="GII21513.1"/>
    </source>
</evidence>
<proteinExistence type="predicted"/>
<gene>
    <name evidence="1" type="ORF">Pme01_11100</name>
</gene>
<reference evidence="1" key="1">
    <citation type="submission" date="2021-01" db="EMBL/GenBank/DDBJ databases">
        <title>Whole genome shotgun sequence of Planosporangium mesophilum NBRC 109066.</title>
        <authorList>
            <person name="Komaki H."/>
            <person name="Tamura T."/>
        </authorList>
    </citation>
    <scope>NUCLEOTIDE SEQUENCE</scope>
    <source>
        <strain evidence="1">NBRC 109066</strain>
    </source>
</reference>
<organism evidence="1 2">
    <name type="scientific">Planosporangium mesophilum</name>
    <dbReference type="NCBI Taxonomy" id="689768"/>
    <lineage>
        <taxon>Bacteria</taxon>
        <taxon>Bacillati</taxon>
        <taxon>Actinomycetota</taxon>
        <taxon>Actinomycetes</taxon>
        <taxon>Micromonosporales</taxon>
        <taxon>Micromonosporaceae</taxon>
        <taxon>Planosporangium</taxon>
    </lineage>
</organism>
<keyword evidence="2" id="KW-1185">Reference proteome</keyword>
<dbReference type="AlphaFoldDB" id="A0A8J3X235"/>